<dbReference type="AlphaFoldDB" id="A0A4Y2B113"/>
<proteinExistence type="predicted"/>
<gene>
    <name evidence="1" type="ORF">AVEN_34685_1</name>
</gene>
<name>A0A4Y2B113_ARAVE</name>
<protein>
    <submittedName>
        <fullName evidence="1">Uncharacterized protein</fullName>
    </submittedName>
</protein>
<accession>A0A4Y2B113</accession>
<organism evidence="1 2">
    <name type="scientific">Araneus ventricosus</name>
    <name type="common">Orbweaver spider</name>
    <name type="synonym">Epeira ventricosa</name>
    <dbReference type="NCBI Taxonomy" id="182803"/>
    <lineage>
        <taxon>Eukaryota</taxon>
        <taxon>Metazoa</taxon>
        <taxon>Ecdysozoa</taxon>
        <taxon>Arthropoda</taxon>
        <taxon>Chelicerata</taxon>
        <taxon>Arachnida</taxon>
        <taxon>Araneae</taxon>
        <taxon>Araneomorphae</taxon>
        <taxon>Entelegynae</taxon>
        <taxon>Araneoidea</taxon>
        <taxon>Araneidae</taxon>
        <taxon>Araneus</taxon>
    </lineage>
</organism>
<evidence type="ECO:0000313" key="1">
    <source>
        <dbReference type="EMBL" id="GBL85527.1"/>
    </source>
</evidence>
<keyword evidence="2" id="KW-1185">Reference proteome</keyword>
<comment type="caution">
    <text evidence="1">The sequence shown here is derived from an EMBL/GenBank/DDBJ whole genome shotgun (WGS) entry which is preliminary data.</text>
</comment>
<reference evidence="1 2" key="1">
    <citation type="journal article" date="2019" name="Sci. Rep.">
        <title>Orb-weaving spider Araneus ventricosus genome elucidates the spidroin gene catalogue.</title>
        <authorList>
            <person name="Kono N."/>
            <person name="Nakamura H."/>
            <person name="Ohtoshi R."/>
            <person name="Moran D.A.P."/>
            <person name="Shinohara A."/>
            <person name="Yoshida Y."/>
            <person name="Fujiwara M."/>
            <person name="Mori M."/>
            <person name="Tomita M."/>
            <person name="Arakawa K."/>
        </authorList>
    </citation>
    <scope>NUCLEOTIDE SEQUENCE [LARGE SCALE GENOMIC DNA]</scope>
</reference>
<dbReference type="EMBL" id="BGPR01000043">
    <property type="protein sequence ID" value="GBL85527.1"/>
    <property type="molecule type" value="Genomic_DNA"/>
</dbReference>
<sequence length="81" mass="9322">MKGVNDTRDDGKCPDVYKTDVFIAFRLVCSKSQRLLMEATGCRKLVKYNLEFSSWKMTPYDQECQTTWESEGEGARKSSLL</sequence>
<evidence type="ECO:0000313" key="2">
    <source>
        <dbReference type="Proteomes" id="UP000499080"/>
    </source>
</evidence>
<dbReference type="Proteomes" id="UP000499080">
    <property type="component" value="Unassembled WGS sequence"/>
</dbReference>